<feature type="compositionally biased region" description="Basic and acidic residues" evidence="7">
    <location>
        <begin position="48"/>
        <end position="62"/>
    </location>
</feature>
<dbReference type="OrthoDB" id="6159439at2759"/>
<dbReference type="PROSITE" id="PS50071">
    <property type="entry name" value="HOMEOBOX_2"/>
    <property type="match status" value="1"/>
</dbReference>
<dbReference type="SMART" id="SM00389">
    <property type="entry name" value="HOX"/>
    <property type="match status" value="1"/>
</dbReference>
<evidence type="ECO:0000313" key="10">
    <source>
        <dbReference type="Proteomes" id="UP000569728"/>
    </source>
</evidence>
<evidence type="ECO:0000256" key="3">
    <source>
        <dbReference type="ARBA" id="ARBA00023155"/>
    </source>
</evidence>
<protein>
    <submittedName>
        <fullName evidence="9">NKX12 protein</fullName>
    </submittedName>
</protein>
<dbReference type="InterPro" id="IPR009057">
    <property type="entry name" value="Homeodomain-like_sf"/>
</dbReference>
<keyword evidence="2 5" id="KW-0238">DNA-binding</keyword>
<dbReference type="GO" id="GO:0030154">
    <property type="term" value="P:cell differentiation"/>
    <property type="evidence" value="ECO:0007669"/>
    <property type="project" value="TreeGrafter"/>
</dbReference>
<comment type="caution">
    <text evidence="9">The sequence shown here is derived from an EMBL/GenBank/DDBJ whole genome shotgun (WGS) entry which is preliminary data.</text>
</comment>
<dbReference type="PRINTS" id="PR00024">
    <property type="entry name" value="HOMEOBOX"/>
</dbReference>
<evidence type="ECO:0000259" key="8">
    <source>
        <dbReference type="PROSITE" id="PS50071"/>
    </source>
</evidence>
<evidence type="ECO:0000256" key="1">
    <source>
        <dbReference type="ARBA" id="ARBA00004123"/>
    </source>
</evidence>
<feature type="compositionally biased region" description="Low complexity" evidence="7">
    <location>
        <begin position="231"/>
        <end position="243"/>
    </location>
</feature>
<evidence type="ECO:0000256" key="7">
    <source>
        <dbReference type="SAM" id="MobiDB-lite"/>
    </source>
</evidence>
<dbReference type="GO" id="GO:0000978">
    <property type="term" value="F:RNA polymerase II cis-regulatory region sequence-specific DNA binding"/>
    <property type="evidence" value="ECO:0007669"/>
    <property type="project" value="TreeGrafter"/>
</dbReference>
<evidence type="ECO:0000256" key="5">
    <source>
        <dbReference type="PROSITE-ProRule" id="PRU00108"/>
    </source>
</evidence>
<keyword evidence="4 5" id="KW-0539">Nucleus</keyword>
<evidence type="ECO:0000313" key="9">
    <source>
        <dbReference type="EMBL" id="NXF44828.1"/>
    </source>
</evidence>
<dbReference type="Pfam" id="PF00046">
    <property type="entry name" value="Homeodomain"/>
    <property type="match status" value="1"/>
</dbReference>
<dbReference type="Proteomes" id="UP000569728">
    <property type="component" value="Unassembled WGS sequence"/>
</dbReference>
<dbReference type="InterPro" id="IPR050394">
    <property type="entry name" value="Homeobox_NK-like"/>
</dbReference>
<dbReference type="SUPFAM" id="SSF46689">
    <property type="entry name" value="Homeodomain-like"/>
    <property type="match status" value="1"/>
</dbReference>
<evidence type="ECO:0000256" key="6">
    <source>
        <dbReference type="RuleBase" id="RU000682"/>
    </source>
</evidence>
<evidence type="ECO:0000256" key="2">
    <source>
        <dbReference type="ARBA" id="ARBA00023125"/>
    </source>
</evidence>
<dbReference type="InterPro" id="IPR020479">
    <property type="entry name" value="HD_metazoa"/>
</dbReference>
<dbReference type="InterPro" id="IPR017970">
    <property type="entry name" value="Homeobox_CS"/>
</dbReference>
<organism evidence="9 10">
    <name type="scientific">Oceanites oceanicus</name>
    <name type="common">Wilson's storm petrel</name>
    <name type="synonym">Procellaria oceanica</name>
    <dbReference type="NCBI Taxonomy" id="79653"/>
    <lineage>
        <taxon>Eukaryota</taxon>
        <taxon>Metazoa</taxon>
        <taxon>Chordata</taxon>
        <taxon>Craniata</taxon>
        <taxon>Vertebrata</taxon>
        <taxon>Euteleostomi</taxon>
        <taxon>Archelosauria</taxon>
        <taxon>Archosauria</taxon>
        <taxon>Dinosauria</taxon>
        <taxon>Saurischia</taxon>
        <taxon>Theropoda</taxon>
        <taxon>Coelurosauria</taxon>
        <taxon>Aves</taxon>
        <taxon>Neognathae</taxon>
        <taxon>Neoaves</taxon>
        <taxon>Aequornithes</taxon>
        <taxon>Procellariiformes</taxon>
        <taxon>Hydrobatidae</taxon>
        <taxon>Oceanites</taxon>
    </lineage>
</organism>
<dbReference type="PROSITE" id="PS00027">
    <property type="entry name" value="HOMEOBOX_1"/>
    <property type="match status" value="1"/>
</dbReference>
<feature type="non-terminal residue" evidence="9">
    <location>
        <position position="300"/>
    </location>
</feature>
<accession>A0A7K8TS32</accession>
<feature type="region of interest" description="Disordered" evidence="7">
    <location>
        <begin position="227"/>
        <end position="256"/>
    </location>
</feature>
<dbReference type="GO" id="GO:0005634">
    <property type="term" value="C:nucleus"/>
    <property type="evidence" value="ECO:0007669"/>
    <property type="project" value="UniProtKB-SubCell"/>
</dbReference>
<feature type="domain" description="Homeobox" evidence="8">
    <location>
        <begin position="181"/>
        <end position="228"/>
    </location>
</feature>
<dbReference type="AlphaFoldDB" id="A0A7K8TS32"/>
<dbReference type="Gene3D" id="1.10.10.60">
    <property type="entry name" value="Homeodomain-like"/>
    <property type="match status" value="1"/>
</dbReference>
<keyword evidence="10" id="KW-1185">Reference proteome</keyword>
<feature type="non-terminal residue" evidence="9">
    <location>
        <position position="1"/>
    </location>
</feature>
<dbReference type="GO" id="GO:0000981">
    <property type="term" value="F:DNA-binding transcription factor activity, RNA polymerase II-specific"/>
    <property type="evidence" value="ECO:0007669"/>
    <property type="project" value="InterPro"/>
</dbReference>
<dbReference type="PANTHER" id="PTHR24340:SF17">
    <property type="entry name" value="NK1 TRANSCRIPTION FACTOR-RELATED PROTEIN 2"/>
    <property type="match status" value="1"/>
</dbReference>
<feature type="DNA-binding region" description="Homeobox" evidence="5">
    <location>
        <begin position="183"/>
        <end position="229"/>
    </location>
</feature>
<keyword evidence="3 5" id="KW-0371">Homeobox</keyword>
<dbReference type="EMBL" id="VWZA01000186">
    <property type="protein sequence ID" value="NXF44828.1"/>
    <property type="molecule type" value="Genomic_DNA"/>
</dbReference>
<dbReference type="InterPro" id="IPR001356">
    <property type="entry name" value="HD"/>
</dbReference>
<reference evidence="9 10" key="1">
    <citation type="submission" date="2019-09" db="EMBL/GenBank/DDBJ databases">
        <title>Bird 10,000 Genomes (B10K) Project - Family phase.</title>
        <authorList>
            <person name="Zhang G."/>
        </authorList>
    </citation>
    <scope>NUCLEOTIDE SEQUENCE [LARGE SCALE GENOMIC DNA]</scope>
    <source>
        <strain evidence="9">B10K-CU-031-11</strain>
        <tissue evidence="9">Muscle</tissue>
    </source>
</reference>
<evidence type="ECO:0000256" key="4">
    <source>
        <dbReference type="ARBA" id="ARBA00023242"/>
    </source>
</evidence>
<feature type="compositionally biased region" description="Pro residues" evidence="7">
    <location>
        <begin position="132"/>
        <end position="141"/>
    </location>
</feature>
<feature type="region of interest" description="Disordered" evidence="7">
    <location>
        <begin position="33"/>
        <end position="179"/>
    </location>
</feature>
<sequence length="300" mass="31002">MPECPDRGAKAAPIHHKISFSILDILDPQKFSKRREAAAGSWGSAPRSGEREKSLGRVEVGKDAAAPGSGRNKLEAHGRNALEFSPAGAGGGEQVEAPADGDPGAGLPQENVAGGGRGLKSLGDGKVLGVPFTPPPPPGAPPRGTLRTPGRPAAPSRPRLLPGSPPHPARRPLSPRREGSQLVALENKFKSTRYLSVCERLNLALSLSLTETQVKIWFQNRRTKWKKQHPGADGAAPAASPAAAGGGSPSPPGTGALPFQTFPSYANVLVPPAAPFPLGGGAFAPFLGPAYLGPFYAPHL</sequence>
<gene>
    <name evidence="9" type="primary">Nkx12</name>
    <name evidence="9" type="ORF">OCEOCE_R14998</name>
</gene>
<dbReference type="PANTHER" id="PTHR24340">
    <property type="entry name" value="HOMEOBOX PROTEIN NKX"/>
    <property type="match status" value="1"/>
</dbReference>
<proteinExistence type="predicted"/>
<dbReference type="CDD" id="cd00086">
    <property type="entry name" value="homeodomain"/>
    <property type="match status" value="1"/>
</dbReference>
<comment type="subcellular location">
    <subcellularLocation>
        <location evidence="1 5 6">Nucleus</location>
    </subcellularLocation>
</comment>
<name>A0A7K8TS32_OCEOC</name>
<feature type="compositionally biased region" description="Low complexity" evidence="7">
    <location>
        <begin position="142"/>
        <end position="162"/>
    </location>
</feature>